<dbReference type="Proteomes" id="UP000013307">
    <property type="component" value="Chromosome"/>
</dbReference>
<dbReference type="GO" id="GO:0043190">
    <property type="term" value="C:ATP-binding cassette (ABC) transporter complex"/>
    <property type="evidence" value="ECO:0007669"/>
    <property type="project" value="InterPro"/>
</dbReference>
<evidence type="ECO:0000256" key="5">
    <source>
        <dbReference type="SAM" id="Phobius"/>
    </source>
</evidence>
<feature type="domain" description="PBP" evidence="6">
    <location>
        <begin position="40"/>
        <end position="333"/>
    </location>
</feature>
<keyword evidence="8" id="KW-1185">Reference proteome</keyword>
<gene>
    <name evidence="7" type="ORF">Asulf_00432</name>
</gene>
<dbReference type="KEGG" id="ast:Asulf_00432"/>
<dbReference type="PIRSF" id="PIRSF002756">
    <property type="entry name" value="PstS"/>
    <property type="match status" value="1"/>
</dbReference>
<protein>
    <recommendedName>
        <fullName evidence="4">Phosphate-binding protein</fullName>
    </recommendedName>
</protein>
<dbReference type="EMBL" id="CP005290">
    <property type="protein sequence ID" value="AGK60459.1"/>
    <property type="molecule type" value="Genomic_DNA"/>
</dbReference>
<dbReference type="CDD" id="cd13565">
    <property type="entry name" value="PBP2_PstS"/>
    <property type="match status" value="1"/>
</dbReference>
<keyword evidence="2 4" id="KW-0813">Transport</keyword>
<proteinExistence type="inferred from homology"/>
<organism evidence="7 8">
    <name type="scientific">Archaeoglobus sulfaticallidus PM70-1</name>
    <dbReference type="NCBI Taxonomy" id="387631"/>
    <lineage>
        <taxon>Archaea</taxon>
        <taxon>Methanobacteriati</taxon>
        <taxon>Methanobacteriota</taxon>
        <taxon>Archaeoglobi</taxon>
        <taxon>Archaeoglobales</taxon>
        <taxon>Archaeoglobaceae</taxon>
        <taxon>Archaeoglobus</taxon>
    </lineage>
</organism>
<comment type="similarity">
    <text evidence="1 4">Belongs to the PstS family.</text>
</comment>
<keyword evidence="5" id="KW-0812">Transmembrane</keyword>
<name>N0BA47_9EURY</name>
<dbReference type="STRING" id="387631.Asulf_00432"/>
<evidence type="ECO:0000259" key="6">
    <source>
        <dbReference type="Pfam" id="PF12849"/>
    </source>
</evidence>
<dbReference type="NCBIfam" id="TIGR00975">
    <property type="entry name" value="3a0107s03"/>
    <property type="match status" value="1"/>
</dbReference>
<evidence type="ECO:0000313" key="7">
    <source>
        <dbReference type="EMBL" id="AGK60459.1"/>
    </source>
</evidence>
<accession>N0BA47</accession>
<dbReference type="PANTHER" id="PTHR42996">
    <property type="entry name" value="PHOSPHATE-BINDING PROTEIN PSTS"/>
    <property type="match status" value="1"/>
</dbReference>
<keyword evidence="5" id="KW-0472">Membrane</keyword>
<dbReference type="GO" id="GO:0035435">
    <property type="term" value="P:phosphate ion transmembrane transport"/>
    <property type="evidence" value="ECO:0007669"/>
    <property type="project" value="InterPro"/>
</dbReference>
<dbReference type="InterPro" id="IPR050962">
    <property type="entry name" value="Phosphate-bind_PstS"/>
</dbReference>
<dbReference type="SUPFAM" id="SSF53850">
    <property type="entry name" value="Periplasmic binding protein-like II"/>
    <property type="match status" value="1"/>
</dbReference>
<dbReference type="Pfam" id="PF12849">
    <property type="entry name" value="PBP_like_2"/>
    <property type="match status" value="1"/>
</dbReference>
<keyword evidence="3 4" id="KW-0592">Phosphate transport</keyword>
<dbReference type="InterPro" id="IPR024370">
    <property type="entry name" value="PBP_domain"/>
</dbReference>
<keyword evidence="5" id="KW-1133">Transmembrane helix</keyword>
<evidence type="ECO:0000256" key="2">
    <source>
        <dbReference type="ARBA" id="ARBA00022448"/>
    </source>
</evidence>
<dbReference type="InterPro" id="IPR005673">
    <property type="entry name" value="ABC_phos-bd_PstS"/>
</dbReference>
<dbReference type="HOGENOM" id="CLU_034528_1_2_2"/>
<dbReference type="Gene3D" id="3.40.190.10">
    <property type="entry name" value="Periplasmic binding protein-like II"/>
    <property type="match status" value="2"/>
</dbReference>
<dbReference type="AlphaFoldDB" id="N0BA47"/>
<dbReference type="PANTHER" id="PTHR42996:SF1">
    <property type="entry name" value="PHOSPHATE-BINDING PROTEIN PSTS"/>
    <property type="match status" value="1"/>
</dbReference>
<dbReference type="eggNOG" id="arCOG00213">
    <property type="taxonomic scope" value="Archaea"/>
</dbReference>
<reference evidence="7 8" key="1">
    <citation type="journal article" date="2013" name="Genome Announc.">
        <title>Complete Genome Sequence of the Thermophilic and Facultatively Chemolithoautotrophic Sulfate Reducer Archaeoglobus sulfaticallidus Strain PM70-1T.</title>
        <authorList>
            <person name="Stokke R."/>
            <person name="Hocking W.P."/>
            <person name="Steinsbu B.O."/>
            <person name="Steen I.H."/>
        </authorList>
    </citation>
    <scope>NUCLEOTIDE SEQUENCE [LARGE SCALE GENOMIC DNA]</scope>
    <source>
        <strain evidence="7">PM70-1</strain>
    </source>
</reference>
<feature type="transmembrane region" description="Helical" evidence="5">
    <location>
        <begin position="21"/>
        <end position="44"/>
    </location>
</feature>
<sequence>MDMYPTHEGFSGIDMRRIEKIVILVLISITIAGCTSTNEVTIIGSGATFPQPQIEKWIDSYKNVRIEYTGKGSGGGQNDFKNGLVDFACSDPPLKESLWRELESKGQPLQFPIIVGAVVVVHNIPGVDELKLTGDVVADIFMGRIEYWDDERIVSLNPSANLPHERIIVVHRSDSSGTTSVFTEYLSLSSDDWAEKVGSGKTVEWPVDETGRGIGGKGNQGVVTAIKNNRYSIGYTELAYVYKENLKTVALKNKAGKFVTASEETIKSAVSRVSYSIPSVREGYKENLRAMLNADGEKSYPIVAFSHMIIWDSYIDKAKERAIKDFVKWILTDGQKDENIVTGYVGLPNELAERLLEELNLT</sequence>
<evidence type="ECO:0000256" key="4">
    <source>
        <dbReference type="PIRNR" id="PIRNR002756"/>
    </source>
</evidence>
<evidence type="ECO:0000256" key="1">
    <source>
        <dbReference type="ARBA" id="ARBA00008725"/>
    </source>
</evidence>
<evidence type="ECO:0000256" key="3">
    <source>
        <dbReference type="ARBA" id="ARBA00022592"/>
    </source>
</evidence>
<dbReference type="GO" id="GO:0042301">
    <property type="term" value="F:phosphate ion binding"/>
    <property type="evidence" value="ECO:0007669"/>
    <property type="project" value="InterPro"/>
</dbReference>
<evidence type="ECO:0000313" key="8">
    <source>
        <dbReference type="Proteomes" id="UP000013307"/>
    </source>
</evidence>